<evidence type="ECO:0000256" key="1">
    <source>
        <dbReference type="ARBA" id="ARBA00022723"/>
    </source>
</evidence>
<dbReference type="InterPro" id="IPR002364">
    <property type="entry name" value="Quin_OxRdtase/zeta-crystal_CS"/>
</dbReference>
<dbReference type="EMBL" id="UINC01152877">
    <property type="protein sequence ID" value="SVD47286.1"/>
    <property type="molecule type" value="Genomic_DNA"/>
</dbReference>
<dbReference type="InterPro" id="IPR011032">
    <property type="entry name" value="GroES-like_sf"/>
</dbReference>
<dbReference type="PROSITE" id="PS01162">
    <property type="entry name" value="QOR_ZETA_CRYSTAL"/>
    <property type="match status" value="1"/>
</dbReference>
<feature type="domain" description="Enoyl reductase (ER)" evidence="4">
    <location>
        <begin position="10"/>
        <end position="262"/>
    </location>
</feature>
<evidence type="ECO:0000313" key="5">
    <source>
        <dbReference type="EMBL" id="SVD47286.1"/>
    </source>
</evidence>
<gene>
    <name evidence="5" type="ORF">METZ01_LOCUS400140</name>
</gene>
<evidence type="ECO:0000256" key="3">
    <source>
        <dbReference type="ARBA" id="ARBA00023002"/>
    </source>
</evidence>
<dbReference type="PANTHER" id="PTHR43401">
    <property type="entry name" value="L-THREONINE 3-DEHYDROGENASE"/>
    <property type="match status" value="1"/>
</dbReference>
<name>A0A382VL69_9ZZZZ</name>
<dbReference type="Gene3D" id="3.90.180.10">
    <property type="entry name" value="Medium-chain alcohol dehydrogenases, catalytic domain"/>
    <property type="match status" value="1"/>
</dbReference>
<dbReference type="InterPro" id="IPR036291">
    <property type="entry name" value="NAD(P)-bd_dom_sf"/>
</dbReference>
<keyword evidence="1" id="KW-0479">Metal-binding</keyword>
<proteinExistence type="predicted"/>
<dbReference type="SMART" id="SM00829">
    <property type="entry name" value="PKS_ER"/>
    <property type="match status" value="1"/>
</dbReference>
<accession>A0A382VL69</accession>
<dbReference type="GO" id="GO:0008270">
    <property type="term" value="F:zinc ion binding"/>
    <property type="evidence" value="ECO:0007669"/>
    <property type="project" value="InterPro"/>
</dbReference>
<keyword evidence="2" id="KW-0862">Zinc</keyword>
<dbReference type="Pfam" id="PF08240">
    <property type="entry name" value="ADH_N"/>
    <property type="match status" value="1"/>
</dbReference>
<dbReference type="PANTHER" id="PTHR43401:SF2">
    <property type="entry name" value="L-THREONINE 3-DEHYDROGENASE"/>
    <property type="match status" value="1"/>
</dbReference>
<feature type="non-terminal residue" evidence="5">
    <location>
        <position position="262"/>
    </location>
</feature>
<dbReference type="SUPFAM" id="SSF51735">
    <property type="entry name" value="NAD(P)-binding Rossmann-fold domains"/>
    <property type="match status" value="1"/>
</dbReference>
<dbReference type="InterPro" id="IPR020843">
    <property type="entry name" value="ER"/>
</dbReference>
<dbReference type="InterPro" id="IPR050129">
    <property type="entry name" value="Zn_alcohol_dh"/>
</dbReference>
<sequence>MHALVLDQSTQPPLMSVIEMPPPEIGPHDVLVKVAAAGVCYHDILAAGGVLRRGVSPNVVLGHEISGYVEDIGNLVTKFTPGQKVASILTEICGLCDRCRSGREHRCRNGRGIGHSINGGFAEYTKIKETSLTLVPEGIDMTAAALLGCPIGVGVQAMLEVAKLEMGETVLITGAGGGLGTHMVQIGKAVGARVMAVTSSPEKIARLEGLGADDVLLMEDVDFSEIARALTEDEGVDVVVDCVGPSVFQSCVASLTQFGRMV</sequence>
<evidence type="ECO:0000259" key="4">
    <source>
        <dbReference type="SMART" id="SM00829"/>
    </source>
</evidence>
<dbReference type="GO" id="GO:0016491">
    <property type="term" value="F:oxidoreductase activity"/>
    <property type="evidence" value="ECO:0007669"/>
    <property type="project" value="UniProtKB-KW"/>
</dbReference>
<dbReference type="SUPFAM" id="SSF50129">
    <property type="entry name" value="GroES-like"/>
    <property type="match status" value="1"/>
</dbReference>
<dbReference type="InterPro" id="IPR013149">
    <property type="entry name" value="ADH-like_C"/>
</dbReference>
<organism evidence="5">
    <name type="scientific">marine metagenome</name>
    <dbReference type="NCBI Taxonomy" id="408172"/>
    <lineage>
        <taxon>unclassified sequences</taxon>
        <taxon>metagenomes</taxon>
        <taxon>ecological metagenomes</taxon>
    </lineage>
</organism>
<dbReference type="InterPro" id="IPR002328">
    <property type="entry name" value="ADH_Zn_CS"/>
</dbReference>
<reference evidence="5" key="1">
    <citation type="submission" date="2018-05" db="EMBL/GenBank/DDBJ databases">
        <authorList>
            <person name="Lanie J.A."/>
            <person name="Ng W.-L."/>
            <person name="Kazmierczak K.M."/>
            <person name="Andrzejewski T.M."/>
            <person name="Davidsen T.M."/>
            <person name="Wayne K.J."/>
            <person name="Tettelin H."/>
            <person name="Glass J.I."/>
            <person name="Rusch D."/>
            <person name="Podicherti R."/>
            <person name="Tsui H.-C.T."/>
            <person name="Winkler M.E."/>
        </authorList>
    </citation>
    <scope>NUCLEOTIDE SEQUENCE</scope>
</reference>
<keyword evidence="3" id="KW-0560">Oxidoreductase</keyword>
<dbReference type="PROSITE" id="PS00059">
    <property type="entry name" value="ADH_ZINC"/>
    <property type="match status" value="1"/>
</dbReference>
<dbReference type="AlphaFoldDB" id="A0A382VL69"/>
<dbReference type="Pfam" id="PF00107">
    <property type="entry name" value="ADH_zinc_N"/>
    <property type="match status" value="1"/>
</dbReference>
<evidence type="ECO:0000256" key="2">
    <source>
        <dbReference type="ARBA" id="ARBA00022833"/>
    </source>
</evidence>
<dbReference type="InterPro" id="IPR013154">
    <property type="entry name" value="ADH-like_N"/>
</dbReference>
<protein>
    <recommendedName>
        <fullName evidence="4">Enoyl reductase (ER) domain-containing protein</fullName>
    </recommendedName>
</protein>